<sequence length="367" mass="40457">MSTLTPHTEIINDLLKLAVDSGVSDVIIKANKPGYVRLAGRLKPVEMDPITSPEAQAFVDEHVPEVFRQKWEASGQIDFAYAVESIGRFRVNAFHQRGLVSIVMRHIKSTVPTFAQLGLDFASEALVRLVQAKDGILLVCGATGSGKSSTMAAMLNWVNQNMDKHIVTIEDPIEYTFQDEKSLFQQREIGLDVSSFDEAIKAVLRQNPDVILIGEMRDRETFETAISAAETGHLVFSTMHAATVAQSLTRLFEFFPPEEQIQARRAIAGSLRGFICQKLIPALEGGGRVVTNEILTADAVVKNLILEGQFEKIQGILEGSGDSNSYSFNKDLYRLIKAGKISKADGLRFSPNPQALDMNLKGIFMKT</sequence>
<dbReference type="Pfam" id="PF00437">
    <property type="entry name" value="T2SSE"/>
    <property type="match status" value="1"/>
</dbReference>
<evidence type="ECO:0000313" key="4">
    <source>
        <dbReference type="Proteomes" id="UP000007013"/>
    </source>
</evidence>
<accession>B1ZN20</accession>
<dbReference type="EMBL" id="CP001032">
    <property type="protein sequence ID" value="ACB76472.1"/>
    <property type="molecule type" value="Genomic_DNA"/>
</dbReference>
<dbReference type="InterPro" id="IPR006321">
    <property type="entry name" value="PilT/PilU"/>
</dbReference>
<dbReference type="Gene3D" id="3.30.450.90">
    <property type="match status" value="1"/>
</dbReference>
<dbReference type="GO" id="GO:0016887">
    <property type="term" value="F:ATP hydrolysis activity"/>
    <property type="evidence" value="ECO:0007669"/>
    <property type="project" value="InterPro"/>
</dbReference>
<dbReference type="CDD" id="cd01131">
    <property type="entry name" value="PilT"/>
    <property type="match status" value="1"/>
</dbReference>
<comment type="similarity">
    <text evidence="1">Belongs to the GSP E family.</text>
</comment>
<name>B1ZN20_OPITP</name>
<dbReference type="PANTHER" id="PTHR30486:SF16">
    <property type="entry name" value="TWITCHING MOTILITY PROTEIN PILT"/>
    <property type="match status" value="1"/>
</dbReference>
<dbReference type="STRING" id="452637.Oter_3192"/>
<dbReference type="InterPro" id="IPR027417">
    <property type="entry name" value="P-loop_NTPase"/>
</dbReference>
<organism evidence="3 4">
    <name type="scientific">Opitutus terrae (strain DSM 11246 / JCM 15787 / PB90-1)</name>
    <dbReference type="NCBI Taxonomy" id="452637"/>
    <lineage>
        <taxon>Bacteria</taxon>
        <taxon>Pseudomonadati</taxon>
        <taxon>Verrucomicrobiota</taxon>
        <taxon>Opitutia</taxon>
        <taxon>Opitutales</taxon>
        <taxon>Opitutaceae</taxon>
        <taxon>Opitutus</taxon>
    </lineage>
</organism>
<dbReference type="Proteomes" id="UP000007013">
    <property type="component" value="Chromosome"/>
</dbReference>
<protein>
    <submittedName>
        <fullName evidence="3">Twitching motility protein</fullName>
    </submittedName>
</protein>
<dbReference type="GO" id="GO:0005524">
    <property type="term" value="F:ATP binding"/>
    <property type="evidence" value="ECO:0007669"/>
    <property type="project" value="InterPro"/>
</dbReference>
<dbReference type="Gene3D" id="3.40.50.300">
    <property type="entry name" value="P-loop containing nucleotide triphosphate hydrolases"/>
    <property type="match status" value="1"/>
</dbReference>
<dbReference type="eggNOG" id="COG2805">
    <property type="taxonomic scope" value="Bacteria"/>
</dbReference>
<proteinExistence type="inferred from homology"/>
<evidence type="ECO:0000313" key="3">
    <source>
        <dbReference type="EMBL" id="ACB76472.1"/>
    </source>
</evidence>
<dbReference type="PANTHER" id="PTHR30486">
    <property type="entry name" value="TWITCHING MOTILITY PROTEIN PILT"/>
    <property type="match status" value="1"/>
</dbReference>
<dbReference type="PROSITE" id="PS00662">
    <property type="entry name" value="T2SP_E"/>
    <property type="match status" value="1"/>
</dbReference>
<evidence type="ECO:0000259" key="2">
    <source>
        <dbReference type="PROSITE" id="PS00662"/>
    </source>
</evidence>
<evidence type="ECO:0000256" key="1">
    <source>
        <dbReference type="ARBA" id="ARBA00006611"/>
    </source>
</evidence>
<dbReference type="InterPro" id="IPR050921">
    <property type="entry name" value="T4SS_GSP_E_ATPase"/>
</dbReference>
<dbReference type="KEGG" id="ote:Oter_3192"/>
<feature type="domain" description="Bacterial type II secretion system protein E" evidence="2">
    <location>
        <begin position="204"/>
        <end position="218"/>
    </location>
</feature>
<dbReference type="NCBIfam" id="TIGR01420">
    <property type="entry name" value="pilT_fam"/>
    <property type="match status" value="1"/>
</dbReference>
<dbReference type="SUPFAM" id="SSF52540">
    <property type="entry name" value="P-loop containing nucleoside triphosphate hydrolases"/>
    <property type="match status" value="1"/>
</dbReference>
<keyword evidence="4" id="KW-1185">Reference proteome</keyword>
<dbReference type="OrthoDB" id="9805147at2"/>
<dbReference type="RefSeq" id="WP_012376001.1">
    <property type="nucleotide sequence ID" value="NC_010571.1"/>
</dbReference>
<dbReference type="AlphaFoldDB" id="B1ZN20"/>
<dbReference type="HOGENOM" id="CLU_013446_4_0_0"/>
<dbReference type="InterPro" id="IPR001482">
    <property type="entry name" value="T2SS/T4SS_dom"/>
</dbReference>
<gene>
    <name evidence="3" type="ordered locus">Oter_3192</name>
</gene>
<reference evidence="3 4" key="1">
    <citation type="journal article" date="2011" name="J. Bacteriol.">
        <title>Genome sequence of the verrucomicrobium Opitutus terrae PB90-1, an abundant inhabitant of rice paddy soil ecosystems.</title>
        <authorList>
            <person name="van Passel M.W."/>
            <person name="Kant R."/>
            <person name="Palva A."/>
            <person name="Copeland A."/>
            <person name="Lucas S."/>
            <person name="Lapidus A."/>
            <person name="Glavina del Rio T."/>
            <person name="Pitluck S."/>
            <person name="Goltsman E."/>
            <person name="Clum A."/>
            <person name="Sun H."/>
            <person name="Schmutz J."/>
            <person name="Larimer F.W."/>
            <person name="Land M.L."/>
            <person name="Hauser L."/>
            <person name="Kyrpides N."/>
            <person name="Mikhailova N."/>
            <person name="Richardson P.P."/>
            <person name="Janssen P.H."/>
            <person name="de Vos W.M."/>
            <person name="Smidt H."/>
        </authorList>
    </citation>
    <scope>NUCLEOTIDE SEQUENCE [LARGE SCALE GENOMIC DNA]</scope>
    <source>
        <strain evidence="4">DSM 11246 / JCM 15787 / PB90-1</strain>
    </source>
</reference>